<gene>
    <name evidence="2" type="ORF">E2C01_049483</name>
</gene>
<comment type="caution">
    <text evidence="2">The sequence shown here is derived from an EMBL/GenBank/DDBJ whole genome shotgun (WGS) entry which is preliminary data.</text>
</comment>
<evidence type="ECO:0000313" key="3">
    <source>
        <dbReference type="Proteomes" id="UP000324222"/>
    </source>
</evidence>
<name>A0A5B7G9J7_PORTR</name>
<keyword evidence="3" id="KW-1185">Reference proteome</keyword>
<evidence type="ECO:0000313" key="2">
    <source>
        <dbReference type="EMBL" id="MPC55542.1"/>
    </source>
</evidence>
<sequence>MKHRVFMVLCGGVKVQKRGPSLEFTTGALWRRHARLHQPARQPVHVEFSVYRDRTPRTKDGSSSMVGIIAGVPLRQGDRAHHGHHQQASEEQSTGHGHVLQPGSEGVREINEA</sequence>
<protein>
    <submittedName>
        <fullName evidence="2">Uncharacterized protein</fullName>
    </submittedName>
</protein>
<accession>A0A5B7G9J7</accession>
<dbReference type="AlphaFoldDB" id="A0A5B7G9J7"/>
<reference evidence="2 3" key="1">
    <citation type="submission" date="2019-05" db="EMBL/GenBank/DDBJ databases">
        <title>Another draft genome of Portunus trituberculatus and its Hox gene families provides insights of decapod evolution.</title>
        <authorList>
            <person name="Jeong J.-H."/>
            <person name="Song I."/>
            <person name="Kim S."/>
            <person name="Choi T."/>
            <person name="Kim D."/>
            <person name="Ryu S."/>
            <person name="Kim W."/>
        </authorList>
    </citation>
    <scope>NUCLEOTIDE SEQUENCE [LARGE SCALE GENOMIC DNA]</scope>
    <source>
        <tissue evidence="2">Muscle</tissue>
    </source>
</reference>
<dbReference type="Proteomes" id="UP000324222">
    <property type="component" value="Unassembled WGS sequence"/>
</dbReference>
<evidence type="ECO:0000256" key="1">
    <source>
        <dbReference type="SAM" id="MobiDB-lite"/>
    </source>
</evidence>
<proteinExistence type="predicted"/>
<dbReference type="EMBL" id="VSRR010013269">
    <property type="protein sequence ID" value="MPC55542.1"/>
    <property type="molecule type" value="Genomic_DNA"/>
</dbReference>
<feature type="region of interest" description="Disordered" evidence="1">
    <location>
        <begin position="74"/>
        <end position="113"/>
    </location>
</feature>
<organism evidence="2 3">
    <name type="scientific">Portunus trituberculatus</name>
    <name type="common">Swimming crab</name>
    <name type="synonym">Neptunus trituberculatus</name>
    <dbReference type="NCBI Taxonomy" id="210409"/>
    <lineage>
        <taxon>Eukaryota</taxon>
        <taxon>Metazoa</taxon>
        <taxon>Ecdysozoa</taxon>
        <taxon>Arthropoda</taxon>
        <taxon>Crustacea</taxon>
        <taxon>Multicrustacea</taxon>
        <taxon>Malacostraca</taxon>
        <taxon>Eumalacostraca</taxon>
        <taxon>Eucarida</taxon>
        <taxon>Decapoda</taxon>
        <taxon>Pleocyemata</taxon>
        <taxon>Brachyura</taxon>
        <taxon>Eubrachyura</taxon>
        <taxon>Portunoidea</taxon>
        <taxon>Portunidae</taxon>
        <taxon>Portuninae</taxon>
        <taxon>Portunus</taxon>
    </lineage>
</organism>